<sequence>MEAAGPAKPDHHPAAAAKEGAGCPRRSAPWSSWLSAAAAGLVAVGLGGAALLVWWALAFHPANARLSDGARGARPPRHARPGLALPPRLRPVRPPGRATARCWRVRVSLACCCLPVLLFSCVCARAIDVQFMPSYFGACLYIHVSSEHRP</sequence>
<accession>B6U8I8</accession>
<feature type="region of interest" description="Disordered" evidence="1">
    <location>
        <begin position="1"/>
        <end position="23"/>
    </location>
</feature>
<protein>
    <submittedName>
        <fullName evidence="3">Uncharacterized protein</fullName>
    </submittedName>
</protein>
<keyword evidence="2" id="KW-0472">Membrane</keyword>
<feature type="transmembrane region" description="Helical" evidence="2">
    <location>
        <begin position="107"/>
        <end position="127"/>
    </location>
</feature>
<keyword evidence="2" id="KW-0812">Transmembrane</keyword>
<dbReference type="AlphaFoldDB" id="B6U8I8"/>
<dbReference type="PANTHER" id="PTHR35165">
    <property type="entry name" value="OS08G0113900 PROTEIN"/>
    <property type="match status" value="1"/>
</dbReference>
<evidence type="ECO:0000256" key="2">
    <source>
        <dbReference type="SAM" id="Phobius"/>
    </source>
</evidence>
<reference evidence="3" key="1">
    <citation type="journal article" date="2009" name="Plant Mol. Biol.">
        <title>Insights into corn genes derived from large-scale cDNA sequencing.</title>
        <authorList>
            <person name="Alexandrov N.N."/>
            <person name="Brover V.V."/>
            <person name="Freidin S."/>
            <person name="Troukhan M.E."/>
            <person name="Tatarinova T.V."/>
            <person name="Zhang H."/>
            <person name="Swaller T.J."/>
            <person name="Lu Y.P."/>
            <person name="Bouck J."/>
            <person name="Flavell R.B."/>
            <person name="Feldmann K.A."/>
        </authorList>
    </citation>
    <scope>NUCLEOTIDE SEQUENCE</scope>
</reference>
<dbReference type="Pfam" id="PF16594">
    <property type="entry name" value="ATP-synt_Z"/>
    <property type="match status" value="1"/>
</dbReference>
<keyword evidence="2" id="KW-1133">Transmembrane helix</keyword>
<feature type="transmembrane region" description="Helical" evidence="2">
    <location>
        <begin position="33"/>
        <end position="57"/>
    </location>
</feature>
<evidence type="ECO:0000313" key="3">
    <source>
        <dbReference type="EMBL" id="ACG45671.1"/>
    </source>
</evidence>
<evidence type="ECO:0000256" key="1">
    <source>
        <dbReference type="SAM" id="MobiDB-lite"/>
    </source>
</evidence>
<dbReference type="PANTHER" id="PTHR35165:SF1">
    <property type="entry name" value="OS04G0577375 PROTEIN"/>
    <property type="match status" value="1"/>
</dbReference>
<proteinExistence type="evidence at transcript level"/>
<organism evidence="3">
    <name type="scientific">Zea mays</name>
    <name type="common">Maize</name>
    <dbReference type="NCBI Taxonomy" id="4577"/>
    <lineage>
        <taxon>Eukaryota</taxon>
        <taxon>Viridiplantae</taxon>
        <taxon>Streptophyta</taxon>
        <taxon>Embryophyta</taxon>
        <taxon>Tracheophyta</taxon>
        <taxon>Spermatophyta</taxon>
        <taxon>Magnoliopsida</taxon>
        <taxon>Liliopsida</taxon>
        <taxon>Poales</taxon>
        <taxon>Poaceae</taxon>
        <taxon>PACMAD clade</taxon>
        <taxon>Panicoideae</taxon>
        <taxon>Andropogonodae</taxon>
        <taxon>Andropogoneae</taxon>
        <taxon>Tripsacinae</taxon>
        <taxon>Zea</taxon>
    </lineage>
</organism>
<name>B6U8I8_MAIZE</name>
<dbReference type="InterPro" id="IPR032238">
    <property type="entry name" value="ATP-synth_Z"/>
</dbReference>
<dbReference type="EMBL" id="EU973553">
    <property type="protein sequence ID" value="ACG45671.1"/>
    <property type="molecule type" value="mRNA"/>
</dbReference>
<feature type="region of interest" description="Disordered" evidence="1">
    <location>
        <begin position="68"/>
        <end position="90"/>
    </location>
</feature>